<dbReference type="OrthoDB" id="3237043at2"/>
<dbReference type="RefSeq" id="WP_035865198.1">
    <property type="nucleotide sequence ID" value="NZ_KK853997.1"/>
</dbReference>
<comment type="caution">
    <text evidence="2">The sequence shown here is derived from an EMBL/GenBank/DDBJ whole genome shotgun (WGS) entry which is preliminary data.</text>
</comment>
<dbReference type="Proteomes" id="UP000027178">
    <property type="component" value="Unassembled WGS sequence"/>
</dbReference>
<evidence type="ECO:0000313" key="2">
    <source>
        <dbReference type="EMBL" id="KDN83864.1"/>
    </source>
</evidence>
<dbReference type="EMBL" id="JNBY01000094">
    <property type="protein sequence ID" value="KDN83864.1"/>
    <property type="molecule type" value="Genomic_DNA"/>
</dbReference>
<dbReference type="Gene3D" id="3.40.50.720">
    <property type="entry name" value="NAD(P)-binding Rossmann-like Domain"/>
    <property type="match status" value="1"/>
</dbReference>
<sequence length="276" mass="29659">MLPIDQQTILLTGATDGLGRALAHELAARGATLVLHGRSKEKGEALLAELRPLTDPDKLSYVLADFARMSDVHRMVEQVAGLDRLDALVNNAGVGLLHREESEDGHELTFQVNYLAGYVLAAGLAPLLVRSGPSRIVNVTSFGQAPIDFDDPMLTRTPDGIQAYCQSKLAQVMHAIDLTEALRGQGVTADAVHPAPYMPTNMVRGRFAPQATIAQGMSNVLRVIVDPELATGGGRFFNQRSDERANWQAYDAGARAQLRALSEQLTGLPFPGALAN</sequence>
<protein>
    <recommendedName>
        <fullName evidence="4">Short-chain dehydrogenase</fullName>
    </recommendedName>
</protein>
<keyword evidence="3" id="KW-1185">Reference proteome</keyword>
<dbReference type="GO" id="GO:0016491">
    <property type="term" value="F:oxidoreductase activity"/>
    <property type="evidence" value="ECO:0007669"/>
    <property type="project" value="UniProtKB-KW"/>
</dbReference>
<dbReference type="Pfam" id="PF00106">
    <property type="entry name" value="adh_short"/>
    <property type="match status" value="1"/>
</dbReference>
<proteinExistence type="predicted"/>
<dbReference type="PATRIC" id="fig|1348663.4.peg.4354"/>
<accession>A0A066YV59</accession>
<organism evidence="2 3">
    <name type="scientific">Kitasatospora cheerisanensis KCTC 2395</name>
    <dbReference type="NCBI Taxonomy" id="1348663"/>
    <lineage>
        <taxon>Bacteria</taxon>
        <taxon>Bacillati</taxon>
        <taxon>Actinomycetota</taxon>
        <taxon>Actinomycetes</taxon>
        <taxon>Kitasatosporales</taxon>
        <taxon>Streptomycetaceae</taxon>
        <taxon>Kitasatospora</taxon>
    </lineage>
</organism>
<keyword evidence="1" id="KW-0560">Oxidoreductase</keyword>
<dbReference type="SUPFAM" id="SSF51735">
    <property type="entry name" value="NAD(P)-binding Rossmann-fold domains"/>
    <property type="match status" value="1"/>
</dbReference>
<dbReference type="InterPro" id="IPR002347">
    <property type="entry name" value="SDR_fam"/>
</dbReference>
<name>A0A066YV59_9ACTN</name>
<dbReference type="AlphaFoldDB" id="A0A066YV59"/>
<dbReference type="PANTHER" id="PTHR43157:SF31">
    <property type="entry name" value="PHOSPHATIDYLINOSITOL-GLYCAN BIOSYNTHESIS CLASS F PROTEIN"/>
    <property type="match status" value="1"/>
</dbReference>
<gene>
    <name evidence="2" type="ORF">KCH_45130</name>
</gene>
<evidence type="ECO:0000313" key="3">
    <source>
        <dbReference type="Proteomes" id="UP000027178"/>
    </source>
</evidence>
<evidence type="ECO:0000256" key="1">
    <source>
        <dbReference type="ARBA" id="ARBA00023002"/>
    </source>
</evidence>
<dbReference type="InterPro" id="IPR036291">
    <property type="entry name" value="NAD(P)-bd_dom_sf"/>
</dbReference>
<reference evidence="2 3" key="1">
    <citation type="submission" date="2014-05" db="EMBL/GenBank/DDBJ databases">
        <title>Draft Genome Sequence of Kitasatospora cheerisanensis KCTC 2395.</title>
        <authorList>
            <person name="Nam D.H."/>
        </authorList>
    </citation>
    <scope>NUCLEOTIDE SEQUENCE [LARGE SCALE GENOMIC DNA]</scope>
    <source>
        <strain evidence="2 3">KCTC 2395</strain>
    </source>
</reference>
<evidence type="ECO:0008006" key="4">
    <source>
        <dbReference type="Google" id="ProtNLM"/>
    </source>
</evidence>
<dbReference type="PANTHER" id="PTHR43157">
    <property type="entry name" value="PHOSPHATIDYLINOSITOL-GLYCAN BIOSYNTHESIS CLASS F PROTEIN-RELATED"/>
    <property type="match status" value="1"/>
</dbReference>
<dbReference type="PRINTS" id="PR00081">
    <property type="entry name" value="GDHRDH"/>
</dbReference>
<dbReference type="HOGENOM" id="CLU_010194_44_5_11"/>
<dbReference type="eggNOG" id="COG1028">
    <property type="taxonomic scope" value="Bacteria"/>
</dbReference>